<accession>A0A164WCN3</accession>
<dbReference type="EMBL" id="LNRQ01000006">
    <property type="protein sequence ID" value="KZM91604.1"/>
    <property type="molecule type" value="Genomic_DNA"/>
</dbReference>
<reference evidence="1" key="1">
    <citation type="journal article" date="2016" name="Nat. Genet.">
        <title>A high-quality carrot genome assembly provides new insights into carotenoid accumulation and asterid genome evolution.</title>
        <authorList>
            <person name="Iorizzo M."/>
            <person name="Ellison S."/>
            <person name="Senalik D."/>
            <person name="Zeng P."/>
            <person name="Satapoomin P."/>
            <person name="Huang J."/>
            <person name="Bowman M."/>
            <person name="Iovene M."/>
            <person name="Sanseverino W."/>
            <person name="Cavagnaro P."/>
            <person name="Yildiz M."/>
            <person name="Macko-Podgorni A."/>
            <person name="Moranska E."/>
            <person name="Grzebelus E."/>
            <person name="Grzebelus D."/>
            <person name="Ashrafi H."/>
            <person name="Zheng Z."/>
            <person name="Cheng S."/>
            <person name="Spooner D."/>
            <person name="Van Deynze A."/>
            <person name="Simon P."/>
        </authorList>
    </citation>
    <scope>NUCLEOTIDE SEQUENCE [LARGE SCALE GENOMIC DNA]</scope>
    <source>
        <tissue evidence="1">Leaf</tissue>
    </source>
</reference>
<dbReference type="EMBL" id="CP093348">
    <property type="protein sequence ID" value="WOH05876.1"/>
    <property type="molecule type" value="Genomic_DNA"/>
</dbReference>
<dbReference type="OMA" id="QEESNWH"/>
<dbReference type="Pfam" id="PF04751">
    <property type="entry name" value="DarP"/>
    <property type="match status" value="1"/>
</dbReference>
<reference evidence="2" key="2">
    <citation type="submission" date="2022-03" db="EMBL/GenBank/DDBJ databases">
        <title>Draft title - Genomic analysis of global carrot germplasm unveils the trajectory of domestication and the origin of high carotenoid orange carrot.</title>
        <authorList>
            <person name="Iorizzo M."/>
            <person name="Ellison S."/>
            <person name="Senalik D."/>
            <person name="Macko-Podgorni A."/>
            <person name="Grzebelus D."/>
            <person name="Bostan H."/>
            <person name="Rolling W."/>
            <person name="Curaba J."/>
            <person name="Simon P."/>
        </authorList>
    </citation>
    <scope>NUCLEOTIDE SEQUENCE</scope>
    <source>
        <tissue evidence="2">Leaf</tissue>
    </source>
</reference>
<dbReference type="InterPro" id="IPR023153">
    <property type="entry name" value="DarP_sf"/>
</dbReference>
<organism evidence="1">
    <name type="scientific">Daucus carota subsp. sativus</name>
    <name type="common">Carrot</name>
    <dbReference type="NCBI Taxonomy" id="79200"/>
    <lineage>
        <taxon>Eukaryota</taxon>
        <taxon>Viridiplantae</taxon>
        <taxon>Streptophyta</taxon>
        <taxon>Embryophyta</taxon>
        <taxon>Tracheophyta</taxon>
        <taxon>Spermatophyta</taxon>
        <taxon>Magnoliopsida</taxon>
        <taxon>eudicotyledons</taxon>
        <taxon>Gunneridae</taxon>
        <taxon>Pentapetalae</taxon>
        <taxon>asterids</taxon>
        <taxon>campanulids</taxon>
        <taxon>Apiales</taxon>
        <taxon>Apiaceae</taxon>
        <taxon>Apioideae</taxon>
        <taxon>Scandiceae</taxon>
        <taxon>Daucinae</taxon>
        <taxon>Daucus</taxon>
        <taxon>Daucus sect. Daucus</taxon>
    </lineage>
</organism>
<protein>
    <submittedName>
        <fullName evidence="1">Uncharacterized protein</fullName>
    </submittedName>
</protein>
<proteinExistence type="predicted"/>
<name>A0A164WCN3_DAUCS</name>
<evidence type="ECO:0000313" key="2">
    <source>
        <dbReference type="EMBL" id="WOH05876.1"/>
    </source>
</evidence>
<dbReference type="Gramene" id="KZM91604">
    <property type="protein sequence ID" value="KZM91604"/>
    <property type="gene ID" value="DCAR_021031"/>
</dbReference>
<dbReference type="PANTHER" id="PTHR36898:SF1">
    <property type="entry name" value="OS04G0250700 PROTEIN"/>
    <property type="match status" value="1"/>
</dbReference>
<evidence type="ECO:0000313" key="3">
    <source>
        <dbReference type="Proteomes" id="UP000077755"/>
    </source>
</evidence>
<evidence type="ECO:0000313" key="1">
    <source>
        <dbReference type="EMBL" id="KZM91604.1"/>
    </source>
</evidence>
<dbReference type="CDD" id="cd16331">
    <property type="entry name" value="YjgA-like"/>
    <property type="match status" value="1"/>
</dbReference>
<dbReference type="OrthoDB" id="1932188at2759"/>
<sequence length="288" mass="33472">MAVRAVIQLNRWHRFYSSRPALFNLIHSHSPLNIHHRFFFTGLPCYNRDVRFESRALRFQNASLEPSEMSDADDNKKSRNEKKREARRAVAWAVDLAAFSPAQIKRILRVASLETDVFDETDVYDALMLVKRLGRDVREGKRRQFSYIGRLIRDVEPDLMDGLIQASKDGDMSKFESLYTSEIGSSEDDVEEESGSDDDLEIPEECINTANRWFDGLMNRDMDISNEIYSVRTVEFDRQDLRKLVREVYTLQDEIASEEAEGEDKDLMAAKKSLARFLREIAKQLPFE</sequence>
<dbReference type="InterPro" id="IPR006839">
    <property type="entry name" value="DarP"/>
</dbReference>
<dbReference type="STRING" id="79200.A0A164WCN3"/>
<dbReference type="Proteomes" id="UP000077755">
    <property type="component" value="Chromosome 6"/>
</dbReference>
<dbReference type="KEGG" id="dcr:108225135"/>
<keyword evidence="3" id="KW-1185">Reference proteome</keyword>
<dbReference type="AlphaFoldDB" id="A0A164WCN3"/>
<dbReference type="Gene3D" id="1.10.60.30">
    <property type="entry name" value="PSPTO4464-like domains"/>
    <property type="match status" value="1"/>
</dbReference>
<dbReference type="SUPFAM" id="SSF158710">
    <property type="entry name" value="PSPTO4464-like"/>
    <property type="match status" value="1"/>
</dbReference>
<dbReference type="PANTHER" id="PTHR36898">
    <property type="entry name" value="OSJNBB0026I12.6 PROTEIN"/>
    <property type="match status" value="1"/>
</dbReference>
<gene>
    <name evidence="1" type="ORF">DCAR_021031</name>
    <name evidence="2" type="ORF">DCAR_0625299</name>
</gene>